<keyword evidence="1" id="KW-0479">Metal-binding</keyword>
<dbReference type="FunFam" id="2.60.120.920:FF:000004">
    <property type="entry name" value="Butyrophilin subfamily 1 member A1"/>
    <property type="match status" value="1"/>
</dbReference>
<dbReference type="Gene3D" id="3.30.40.10">
    <property type="entry name" value="Zinc/RING finger domain, C3HC4 (zinc finger)"/>
    <property type="match status" value="1"/>
</dbReference>
<evidence type="ECO:0000256" key="5">
    <source>
        <dbReference type="SAM" id="Coils"/>
    </source>
</evidence>
<proteinExistence type="predicted"/>
<accession>A0A401P1E5</accession>
<keyword evidence="10" id="KW-1185">Reference proteome</keyword>
<dbReference type="InterPro" id="IPR003879">
    <property type="entry name" value="Butyrophylin_SPRY"/>
</dbReference>
<dbReference type="SMART" id="SM00589">
    <property type="entry name" value="PRY"/>
    <property type="match status" value="1"/>
</dbReference>
<evidence type="ECO:0000313" key="9">
    <source>
        <dbReference type="EMBL" id="GCB66927.1"/>
    </source>
</evidence>
<feature type="coiled-coil region" evidence="5">
    <location>
        <begin position="132"/>
        <end position="166"/>
    </location>
</feature>
<evidence type="ECO:0000259" key="7">
    <source>
        <dbReference type="PROSITE" id="PS50089"/>
    </source>
</evidence>
<dbReference type="SMART" id="SM00184">
    <property type="entry name" value="RING"/>
    <property type="match status" value="1"/>
</dbReference>
<keyword evidence="3" id="KW-0862">Zinc</keyword>
<dbReference type="Gene3D" id="3.30.160.60">
    <property type="entry name" value="Classic Zinc Finger"/>
    <property type="match status" value="1"/>
</dbReference>
<feature type="transmembrane region" description="Helical" evidence="6">
    <location>
        <begin position="694"/>
        <end position="712"/>
    </location>
</feature>
<dbReference type="InterPro" id="IPR043136">
    <property type="entry name" value="B30.2/SPRY_sf"/>
</dbReference>
<dbReference type="GO" id="GO:0008270">
    <property type="term" value="F:zinc ion binding"/>
    <property type="evidence" value="ECO:0007669"/>
    <property type="project" value="UniProtKB-KW"/>
</dbReference>
<dbReference type="AlphaFoldDB" id="A0A401P1E5"/>
<reference evidence="9 10" key="1">
    <citation type="journal article" date="2018" name="Nat. Ecol. Evol.">
        <title>Shark genomes provide insights into elasmobranch evolution and the origin of vertebrates.</title>
        <authorList>
            <person name="Hara Y"/>
            <person name="Yamaguchi K"/>
            <person name="Onimaru K"/>
            <person name="Kadota M"/>
            <person name="Koyanagi M"/>
            <person name="Keeley SD"/>
            <person name="Tatsumi K"/>
            <person name="Tanaka K"/>
            <person name="Motone F"/>
            <person name="Kageyama Y"/>
            <person name="Nozu R"/>
            <person name="Adachi N"/>
            <person name="Nishimura O"/>
            <person name="Nakagawa R"/>
            <person name="Tanegashima C"/>
            <person name="Kiyatake I"/>
            <person name="Matsumoto R"/>
            <person name="Murakumo K"/>
            <person name="Nishida K"/>
            <person name="Terakita A"/>
            <person name="Kuratani S"/>
            <person name="Sato K"/>
            <person name="Hyodo S Kuraku.S."/>
        </authorList>
    </citation>
    <scope>NUCLEOTIDE SEQUENCE [LARGE SCALE GENOMIC DNA]</scope>
</reference>
<dbReference type="STRING" id="75743.A0A401P1E5"/>
<dbReference type="InterPro" id="IPR003877">
    <property type="entry name" value="SPRY_dom"/>
</dbReference>
<evidence type="ECO:0000256" key="2">
    <source>
        <dbReference type="ARBA" id="ARBA00022771"/>
    </source>
</evidence>
<keyword evidence="5" id="KW-0175">Coiled coil</keyword>
<dbReference type="SMART" id="SM00449">
    <property type="entry name" value="SPRY"/>
    <property type="match status" value="1"/>
</dbReference>
<dbReference type="InterPro" id="IPR006574">
    <property type="entry name" value="PRY"/>
</dbReference>
<name>A0A401P1E5_SCYTO</name>
<dbReference type="SUPFAM" id="SSF57845">
    <property type="entry name" value="B-box zinc-binding domain"/>
    <property type="match status" value="1"/>
</dbReference>
<keyword evidence="6" id="KW-1133">Transmembrane helix</keyword>
<feature type="transmembrane region" description="Helical" evidence="6">
    <location>
        <begin position="668"/>
        <end position="688"/>
    </location>
</feature>
<dbReference type="CDD" id="cd13733">
    <property type="entry name" value="SPRY_PRY_C-I_1"/>
    <property type="match status" value="1"/>
</dbReference>
<dbReference type="OMA" id="PCLACER"/>
<keyword evidence="6" id="KW-0812">Transmembrane</keyword>
<dbReference type="PROSITE" id="PS50089">
    <property type="entry name" value="ZF_RING_2"/>
    <property type="match status" value="1"/>
</dbReference>
<dbReference type="Pfam" id="PF13765">
    <property type="entry name" value="PRY"/>
    <property type="match status" value="1"/>
</dbReference>
<dbReference type="Gene3D" id="2.60.120.920">
    <property type="match status" value="1"/>
</dbReference>
<dbReference type="OrthoDB" id="5330228at2759"/>
<dbReference type="Pfam" id="PF00622">
    <property type="entry name" value="SPRY"/>
    <property type="match status" value="1"/>
</dbReference>
<sequence length="757" mass="83045">MAASEKAVNISENLLCPICLHLLVDASTLECGHSYCQPCISQYWDSQQARVSCPECRAEFPDRRTKAVYALRNAVEQVREIQAPGGEEEEEGRCCPQHGARYSHYCQSEQTLLCALCQEGGQCQQHLVSTIADSVTLRKDALTESLEKLNEEETTLTEVRHEQKRNITAVEEAFLTDLRHVKQCFAEMGQLIERKEQSLVEKLEGNVETALKSMESRLGEIQEGLTSVGAEIVKRKEQLTEQDDLRFLQGLNLLKQRTPGDFKALKDISDDPALEVLKGPLQYSVWKELRALIKPGPASLTLDPVTASPWLVLSEDLTSVAHGDQKRPLPDDPRRFDACPCVLASAAFTSGRHYWEVNVGHKSSWTLGVAGESVSRKGEILLSPPNGYWVMGLRNGSKYTAFTLTLSDLQLYVKPRVIGVYLDCEGGQVSFYNVDGMSHLHTFRGTFTQKLYPFFSPGSNQGGRNAEPLQLCHSTVPNPTIEEEEEEEEQLSPCLACEREDATISVPLASANIFHWDWSTWKRAWLCFGFLVSLGVASPGSANFAEMYLVCCGMLGSAGWFWALLGKGSLASVSWLSCGLLGYAGLSCLLLAYARLLGACLLGLSLVGLLLASSGRPWPFWVVPNLGALAGLVWLSDYEVWVWWVCCGLLAHAGLCLSLLGYANVAEVCWWCGGVKGYVGLCLLLLSFHQLAGFCWVGLGLMGLCLALMGHVGNRSIMAGLLGYSGVWCALVGDAELSAVTLGVAGLSWSCWSYYAC</sequence>
<evidence type="ECO:0000256" key="4">
    <source>
        <dbReference type="PROSITE-ProRule" id="PRU00175"/>
    </source>
</evidence>
<dbReference type="InterPro" id="IPR001870">
    <property type="entry name" value="B30.2/SPRY"/>
</dbReference>
<dbReference type="InterPro" id="IPR013083">
    <property type="entry name" value="Znf_RING/FYVE/PHD"/>
</dbReference>
<evidence type="ECO:0000313" key="10">
    <source>
        <dbReference type="Proteomes" id="UP000288216"/>
    </source>
</evidence>
<protein>
    <recommendedName>
        <fullName evidence="11">RING-type E3 ubiquitin transferase</fullName>
    </recommendedName>
</protein>
<dbReference type="InterPro" id="IPR017907">
    <property type="entry name" value="Znf_RING_CS"/>
</dbReference>
<dbReference type="InterPro" id="IPR013320">
    <property type="entry name" value="ConA-like_dom_sf"/>
</dbReference>
<dbReference type="Pfam" id="PF15227">
    <property type="entry name" value="zf-C3HC4_4"/>
    <property type="match status" value="1"/>
</dbReference>
<dbReference type="InterPro" id="IPR050143">
    <property type="entry name" value="TRIM/RBCC"/>
</dbReference>
<dbReference type="SUPFAM" id="SSF49899">
    <property type="entry name" value="Concanavalin A-like lectins/glucanases"/>
    <property type="match status" value="1"/>
</dbReference>
<dbReference type="EMBL" id="BFAA01005718">
    <property type="protein sequence ID" value="GCB66927.1"/>
    <property type="molecule type" value="Genomic_DNA"/>
</dbReference>
<evidence type="ECO:0000256" key="3">
    <source>
        <dbReference type="ARBA" id="ARBA00022833"/>
    </source>
</evidence>
<evidence type="ECO:0008006" key="11">
    <source>
        <dbReference type="Google" id="ProtNLM"/>
    </source>
</evidence>
<evidence type="ECO:0000256" key="1">
    <source>
        <dbReference type="ARBA" id="ARBA00022723"/>
    </source>
</evidence>
<keyword evidence="6" id="KW-0472">Membrane</keyword>
<feature type="transmembrane region" description="Helical" evidence="6">
    <location>
        <begin position="570"/>
        <end position="586"/>
    </location>
</feature>
<dbReference type="PROSITE" id="PS00518">
    <property type="entry name" value="ZF_RING_1"/>
    <property type="match status" value="1"/>
</dbReference>
<dbReference type="PROSITE" id="PS50188">
    <property type="entry name" value="B302_SPRY"/>
    <property type="match status" value="1"/>
</dbReference>
<organism evidence="9 10">
    <name type="scientific">Scyliorhinus torazame</name>
    <name type="common">Cloudy catshark</name>
    <name type="synonym">Catulus torazame</name>
    <dbReference type="NCBI Taxonomy" id="75743"/>
    <lineage>
        <taxon>Eukaryota</taxon>
        <taxon>Metazoa</taxon>
        <taxon>Chordata</taxon>
        <taxon>Craniata</taxon>
        <taxon>Vertebrata</taxon>
        <taxon>Chondrichthyes</taxon>
        <taxon>Elasmobranchii</taxon>
        <taxon>Galeomorphii</taxon>
        <taxon>Galeoidea</taxon>
        <taxon>Carcharhiniformes</taxon>
        <taxon>Scyliorhinidae</taxon>
        <taxon>Scyliorhinus</taxon>
    </lineage>
</organism>
<gene>
    <name evidence="9" type="ORF">scyTo_0012074</name>
</gene>
<evidence type="ECO:0000259" key="8">
    <source>
        <dbReference type="PROSITE" id="PS50188"/>
    </source>
</evidence>
<dbReference type="Proteomes" id="UP000288216">
    <property type="component" value="Unassembled WGS sequence"/>
</dbReference>
<feature type="domain" description="RING-type" evidence="7">
    <location>
        <begin position="16"/>
        <end position="57"/>
    </location>
</feature>
<evidence type="ECO:0000256" key="6">
    <source>
        <dbReference type="SAM" id="Phobius"/>
    </source>
</evidence>
<feature type="transmembrane region" description="Helical" evidence="6">
    <location>
        <begin position="641"/>
        <end position="661"/>
    </location>
</feature>
<dbReference type="InterPro" id="IPR001841">
    <property type="entry name" value="Znf_RING"/>
</dbReference>
<feature type="transmembrane region" description="Helical" evidence="6">
    <location>
        <begin position="592"/>
        <end position="611"/>
    </location>
</feature>
<dbReference type="PRINTS" id="PR01407">
    <property type="entry name" value="BUTYPHLNCDUF"/>
</dbReference>
<keyword evidence="2 4" id="KW-0863">Zinc-finger</keyword>
<comment type="caution">
    <text evidence="9">The sequence shown here is derived from an EMBL/GenBank/DDBJ whole genome shotgun (WGS) entry which is preliminary data.</text>
</comment>
<dbReference type="PANTHER" id="PTHR24103">
    <property type="entry name" value="E3 UBIQUITIN-PROTEIN LIGASE TRIM"/>
    <property type="match status" value="1"/>
</dbReference>
<feature type="domain" description="B30.2/SPRY" evidence="8">
    <location>
        <begin position="280"/>
        <end position="478"/>
    </location>
</feature>
<dbReference type="SUPFAM" id="SSF57850">
    <property type="entry name" value="RING/U-box"/>
    <property type="match status" value="1"/>
</dbReference>